<evidence type="ECO:0000313" key="4">
    <source>
        <dbReference type="EMBL" id="GHO92160.1"/>
    </source>
</evidence>
<dbReference type="EMBL" id="BNJK01000001">
    <property type="protein sequence ID" value="GHO92160.1"/>
    <property type="molecule type" value="Genomic_DNA"/>
</dbReference>
<dbReference type="RefSeq" id="WP_220203013.1">
    <property type="nucleotide sequence ID" value="NZ_BNJK01000001.1"/>
</dbReference>
<keyword evidence="2" id="KW-0812">Transmembrane</keyword>
<feature type="transmembrane region" description="Helical" evidence="2">
    <location>
        <begin position="111"/>
        <end position="131"/>
    </location>
</feature>
<accession>A0A8J3IJY2</accession>
<organism evidence="4 5">
    <name type="scientific">Reticulibacter mediterranei</name>
    <dbReference type="NCBI Taxonomy" id="2778369"/>
    <lineage>
        <taxon>Bacteria</taxon>
        <taxon>Bacillati</taxon>
        <taxon>Chloroflexota</taxon>
        <taxon>Ktedonobacteria</taxon>
        <taxon>Ktedonobacterales</taxon>
        <taxon>Reticulibacteraceae</taxon>
        <taxon>Reticulibacter</taxon>
    </lineage>
</organism>
<keyword evidence="2" id="KW-0472">Membrane</keyword>
<sequence length="300" mass="32941">MRLKNLDLIIGLIVTAINVGWTLLPDHSSYLTIIGIILALPLVFVLPGYTLTEALFKRSGNSSEDLIRQPALKLERPFKTSDRIIIGLGLSLALVILSGFILNMFSTGLQAFSWVVCLALQTMVFSLIAAYRRRSTPASEVRTSRRFKVGLSDYLLLGLAIIVTLGSFNYAAYIALNQPRPGFTQLWMLPTPQTNNSCSMLVGVHSSETGPTTYRIVMTINNTQTENWPSVALMPQQDWNQLVPLQPATIDTMNIAVQLYRADKPDAVYRETHITLSSSGSGENRTITCSLNGGTKASSS</sequence>
<evidence type="ECO:0000256" key="1">
    <source>
        <dbReference type="SAM" id="MobiDB-lite"/>
    </source>
</evidence>
<gene>
    <name evidence="4" type="ORF">KSF_022080</name>
</gene>
<dbReference type="Pfam" id="PF07760">
    <property type="entry name" value="DUF1616"/>
    <property type="match status" value="1"/>
</dbReference>
<reference evidence="4" key="1">
    <citation type="submission" date="2020-10" db="EMBL/GenBank/DDBJ databases">
        <title>Taxonomic study of unclassified bacteria belonging to the class Ktedonobacteria.</title>
        <authorList>
            <person name="Yabe S."/>
            <person name="Wang C.M."/>
            <person name="Zheng Y."/>
            <person name="Sakai Y."/>
            <person name="Cavaletti L."/>
            <person name="Monciardini P."/>
            <person name="Donadio S."/>
        </authorList>
    </citation>
    <scope>NUCLEOTIDE SEQUENCE</scope>
    <source>
        <strain evidence="4">ID150040</strain>
    </source>
</reference>
<evidence type="ECO:0000259" key="3">
    <source>
        <dbReference type="Pfam" id="PF07760"/>
    </source>
</evidence>
<evidence type="ECO:0000256" key="2">
    <source>
        <dbReference type="SAM" id="Phobius"/>
    </source>
</evidence>
<keyword evidence="2" id="KW-1133">Transmembrane helix</keyword>
<name>A0A8J3IJY2_9CHLR</name>
<feature type="region of interest" description="Disordered" evidence="1">
    <location>
        <begin position="277"/>
        <end position="300"/>
    </location>
</feature>
<comment type="caution">
    <text evidence="4">The sequence shown here is derived from an EMBL/GenBank/DDBJ whole genome shotgun (WGS) entry which is preliminary data.</text>
</comment>
<evidence type="ECO:0000313" key="5">
    <source>
        <dbReference type="Proteomes" id="UP000597444"/>
    </source>
</evidence>
<feature type="transmembrane region" description="Helical" evidence="2">
    <location>
        <begin position="84"/>
        <end position="105"/>
    </location>
</feature>
<feature type="domain" description="DUF1616" evidence="3">
    <location>
        <begin position="32"/>
        <end position="274"/>
    </location>
</feature>
<protein>
    <recommendedName>
        <fullName evidence="3">DUF1616 domain-containing protein</fullName>
    </recommendedName>
</protein>
<feature type="transmembrane region" description="Helical" evidence="2">
    <location>
        <begin position="7"/>
        <end position="24"/>
    </location>
</feature>
<dbReference type="InterPro" id="IPR011674">
    <property type="entry name" value="DUF1616"/>
</dbReference>
<dbReference type="Proteomes" id="UP000597444">
    <property type="component" value="Unassembled WGS sequence"/>
</dbReference>
<keyword evidence="5" id="KW-1185">Reference proteome</keyword>
<proteinExistence type="predicted"/>
<feature type="transmembrane region" description="Helical" evidence="2">
    <location>
        <begin position="151"/>
        <end position="176"/>
    </location>
</feature>
<dbReference type="AlphaFoldDB" id="A0A8J3IJY2"/>
<feature type="transmembrane region" description="Helical" evidence="2">
    <location>
        <begin position="30"/>
        <end position="51"/>
    </location>
</feature>